<evidence type="ECO:0000313" key="1">
    <source>
        <dbReference type="EMBL" id="CAH0726829.1"/>
    </source>
</evidence>
<dbReference type="EMBL" id="OV170226">
    <property type="protein sequence ID" value="CAH0726829.1"/>
    <property type="molecule type" value="Genomic_DNA"/>
</dbReference>
<dbReference type="Proteomes" id="UP000838878">
    <property type="component" value="Chromosome 6"/>
</dbReference>
<feature type="non-terminal residue" evidence="1">
    <location>
        <position position="116"/>
    </location>
</feature>
<dbReference type="AlphaFoldDB" id="A0A8J9UXX6"/>
<dbReference type="OrthoDB" id="6836542at2759"/>
<sequence length="116" mass="13317">MDSLYARSEETFAKTLISNVQLDRLVLALSEVTKLVSSSKIPPSLQRCILIRALRILKSIENQKNLLDVGFARCIPHPFCKERGIMTLGELWEIPLEHEWLCNECGRPLYDIFETV</sequence>
<organism evidence="1 2">
    <name type="scientific">Brenthis ino</name>
    <name type="common">lesser marbled fritillary</name>
    <dbReference type="NCBI Taxonomy" id="405034"/>
    <lineage>
        <taxon>Eukaryota</taxon>
        <taxon>Metazoa</taxon>
        <taxon>Ecdysozoa</taxon>
        <taxon>Arthropoda</taxon>
        <taxon>Hexapoda</taxon>
        <taxon>Insecta</taxon>
        <taxon>Pterygota</taxon>
        <taxon>Neoptera</taxon>
        <taxon>Endopterygota</taxon>
        <taxon>Lepidoptera</taxon>
        <taxon>Glossata</taxon>
        <taxon>Ditrysia</taxon>
        <taxon>Papilionoidea</taxon>
        <taxon>Nymphalidae</taxon>
        <taxon>Heliconiinae</taxon>
        <taxon>Argynnini</taxon>
        <taxon>Brenthis</taxon>
    </lineage>
</organism>
<protein>
    <submittedName>
        <fullName evidence="1">Uncharacterized protein</fullName>
    </submittedName>
</protein>
<proteinExistence type="predicted"/>
<name>A0A8J9UXX6_9NEOP</name>
<evidence type="ECO:0000313" key="2">
    <source>
        <dbReference type="Proteomes" id="UP000838878"/>
    </source>
</evidence>
<keyword evidence="2" id="KW-1185">Reference proteome</keyword>
<accession>A0A8J9UXX6</accession>
<reference evidence="1" key="1">
    <citation type="submission" date="2021-12" db="EMBL/GenBank/DDBJ databases">
        <authorList>
            <person name="Martin H S."/>
        </authorList>
    </citation>
    <scope>NUCLEOTIDE SEQUENCE</scope>
</reference>
<gene>
    <name evidence="1" type="ORF">BINO364_LOCUS12247</name>
</gene>